<comment type="similarity">
    <text evidence="1">Belongs to the enoyl-CoA hydratase/isomerase family.</text>
</comment>
<keyword evidence="3" id="KW-1185">Reference proteome</keyword>
<name>A0A512NEV0_9HYPH</name>
<protein>
    <recommendedName>
        <fullName evidence="4">Enoyl-CoA hydratase</fullName>
    </recommendedName>
</protein>
<dbReference type="InterPro" id="IPR014748">
    <property type="entry name" value="Enoyl-CoA_hydra_C"/>
</dbReference>
<evidence type="ECO:0000256" key="1">
    <source>
        <dbReference type="ARBA" id="ARBA00005254"/>
    </source>
</evidence>
<evidence type="ECO:0008006" key="4">
    <source>
        <dbReference type="Google" id="ProtNLM"/>
    </source>
</evidence>
<gene>
    <name evidence="2" type="ORF">RSO01_46340</name>
</gene>
<dbReference type="AlphaFoldDB" id="A0A512NEV0"/>
<comment type="caution">
    <text evidence="2">The sequence shown here is derived from an EMBL/GenBank/DDBJ whole genome shotgun (WGS) entry which is preliminary data.</text>
</comment>
<organism evidence="2 3">
    <name type="scientific">Reyranella soli</name>
    <dbReference type="NCBI Taxonomy" id="1230389"/>
    <lineage>
        <taxon>Bacteria</taxon>
        <taxon>Pseudomonadati</taxon>
        <taxon>Pseudomonadota</taxon>
        <taxon>Alphaproteobacteria</taxon>
        <taxon>Hyphomicrobiales</taxon>
        <taxon>Reyranellaceae</taxon>
        <taxon>Reyranella</taxon>
    </lineage>
</organism>
<dbReference type="EMBL" id="BKAJ01000081">
    <property type="protein sequence ID" value="GEP57468.1"/>
    <property type="molecule type" value="Genomic_DNA"/>
</dbReference>
<evidence type="ECO:0000313" key="3">
    <source>
        <dbReference type="Proteomes" id="UP000321058"/>
    </source>
</evidence>
<dbReference type="InterPro" id="IPR029045">
    <property type="entry name" value="ClpP/crotonase-like_dom_sf"/>
</dbReference>
<dbReference type="RefSeq" id="WP_170303292.1">
    <property type="nucleotide sequence ID" value="NZ_BKAJ01000081.1"/>
</dbReference>
<reference evidence="2 3" key="1">
    <citation type="submission" date="2019-07" db="EMBL/GenBank/DDBJ databases">
        <title>Whole genome shotgun sequence of Reyranella soli NBRC 108950.</title>
        <authorList>
            <person name="Hosoyama A."/>
            <person name="Uohara A."/>
            <person name="Ohji S."/>
            <person name="Ichikawa N."/>
        </authorList>
    </citation>
    <scope>NUCLEOTIDE SEQUENCE [LARGE SCALE GENOMIC DNA]</scope>
    <source>
        <strain evidence="2 3">NBRC 108950</strain>
    </source>
</reference>
<sequence>MKDDLDDSLRIDYPTALHREAERPVQASRTEGHKEAMRAFVTKRKPVFVGK</sequence>
<dbReference type="Proteomes" id="UP000321058">
    <property type="component" value="Unassembled WGS sequence"/>
</dbReference>
<accession>A0A512NEV0</accession>
<proteinExistence type="inferred from homology"/>
<dbReference type="SUPFAM" id="SSF52096">
    <property type="entry name" value="ClpP/crotonase"/>
    <property type="match status" value="1"/>
</dbReference>
<evidence type="ECO:0000313" key="2">
    <source>
        <dbReference type="EMBL" id="GEP57468.1"/>
    </source>
</evidence>
<dbReference type="Gene3D" id="1.10.12.10">
    <property type="entry name" value="Lyase 2-enoyl-coa Hydratase, Chain A, domain 2"/>
    <property type="match status" value="1"/>
</dbReference>